<dbReference type="AlphaFoldDB" id="A0AB35R8C3"/>
<evidence type="ECO:0000313" key="3">
    <source>
        <dbReference type="Proteomes" id="UP001254709"/>
    </source>
</evidence>
<dbReference type="Proteomes" id="UP001254709">
    <property type="component" value="Unassembled WGS sequence"/>
</dbReference>
<evidence type="ECO:0000313" key="2">
    <source>
        <dbReference type="EMBL" id="MDT3243935.1"/>
    </source>
</evidence>
<dbReference type="EMBL" id="JASJMZ010000054">
    <property type="protein sequence ID" value="MDT3243935.1"/>
    <property type="molecule type" value="Genomic_DNA"/>
</dbReference>
<name>A0AB35R8C3_PSEA0</name>
<proteinExistence type="predicted"/>
<accession>A0AB35R8C3</accession>
<protein>
    <submittedName>
        <fullName evidence="2">DUF4113 domain-containing protein</fullName>
    </submittedName>
</protein>
<reference evidence="2" key="1">
    <citation type="submission" date="2023-05" db="EMBL/GenBank/DDBJ databases">
        <title>Development of a Genome-informed protocol for detection of Pseudomonas amygdali pv. morsprunorum using LAMP and PCR.</title>
        <authorList>
            <person name="Diaz D."/>
            <person name="Zamorano A."/>
            <person name="Garcia H."/>
            <person name="Ramos C."/>
            <person name="Cui W."/>
            <person name="Carreras C."/>
            <person name="Beltran M.F."/>
            <person name="Sagredo B."/>
            <person name="Pinto M."/>
            <person name="Fiore N."/>
        </authorList>
    </citation>
    <scope>NUCLEOTIDE SEQUENCE</scope>
    <source>
        <strain evidence="2">S2_Pam</strain>
    </source>
</reference>
<evidence type="ECO:0000259" key="1">
    <source>
        <dbReference type="Pfam" id="PF13438"/>
    </source>
</evidence>
<gene>
    <name evidence="2" type="ORF">QNL30_25510</name>
</gene>
<dbReference type="Pfam" id="PF13438">
    <property type="entry name" value="DUF4113"/>
    <property type="match status" value="1"/>
</dbReference>
<feature type="domain" description="DUF4113" evidence="1">
    <location>
        <begin position="14"/>
        <end position="59"/>
    </location>
</feature>
<sequence length="63" mass="7333">MHFLFRCSPNPIIGVLDEINERWGRGTLRATSVPSDPDWAMRRELMSQSFTTRLDQLWIAKAN</sequence>
<organism evidence="2 3">
    <name type="scientific">Pseudomonas amygdali pv. morsprunorum</name>
    <dbReference type="NCBI Taxonomy" id="129138"/>
    <lineage>
        <taxon>Bacteria</taxon>
        <taxon>Pseudomonadati</taxon>
        <taxon>Pseudomonadota</taxon>
        <taxon>Gammaproteobacteria</taxon>
        <taxon>Pseudomonadales</taxon>
        <taxon>Pseudomonadaceae</taxon>
        <taxon>Pseudomonas</taxon>
        <taxon>Pseudomonas amygdali</taxon>
    </lineage>
</organism>
<dbReference type="InterPro" id="IPR025188">
    <property type="entry name" value="DUF4113"/>
</dbReference>
<comment type="caution">
    <text evidence="2">The sequence shown here is derived from an EMBL/GenBank/DDBJ whole genome shotgun (WGS) entry which is preliminary data.</text>
</comment>